<reference evidence="2 3" key="1">
    <citation type="submission" date="2024-01" db="EMBL/GenBank/DDBJ databases">
        <title>The complete chloroplast genome sequence of Lithospermum erythrorhizon: insights into the phylogenetic relationship among Boraginaceae species and the maternal lineages of purple gromwells.</title>
        <authorList>
            <person name="Okada T."/>
            <person name="Watanabe K."/>
        </authorList>
    </citation>
    <scope>NUCLEOTIDE SEQUENCE [LARGE SCALE GENOMIC DNA]</scope>
</reference>
<accession>A0AAV3NLC8</accession>
<comment type="caution">
    <text evidence="2">The sequence shown here is derived from an EMBL/GenBank/DDBJ whole genome shotgun (WGS) entry which is preliminary data.</text>
</comment>
<dbReference type="InterPro" id="IPR013103">
    <property type="entry name" value="RVT_2"/>
</dbReference>
<proteinExistence type="predicted"/>
<keyword evidence="2" id="KW-0675">Receptor</keyword>
<dbReference type="InterPro" id="IPR012337">
    <property type="entry name" value="RNaseH-like_sf"/>
</dbReference>
<keyword evidence="2" id="KW-0812">Transmembrane</keyword>
<dbReference type="SUPFAM" id="SSF53098">
    <property type="entry name" value="Ribonuclease H-like"/>
    <property type="match status" value="1"/>
</dbReference>
<dbReference type="InterPro" id="IPR001584">
    <property type="entry name" value="Integrase_cat-core"/>
</dbReference>
<evidence type="ECO:0000259" key="1">
    <source>
        <dbReference type="PROSITE" id="PS50994"/>
    </source>
</evidence>
<dbReference type="AlphaFoldDB" id="A0AAV3NLC8"/>
<dbReference type="InterPro" id="IPR036397">
    <property type="entry name" value="RNaseH_sf"/>
</dbReference>
<dbReference type="PROSITE" id="PS50994">
    <property type="entry name" value="INTEGRASE"/>
    <property type="match status" value="1"/>
</dbReference>
<feature type="domain" description="Integrase catalytic" evidence="1">
    <location>
        <begin position="1"/>
        <end position="117"/>
    </location>
</feature>
<dbReference type="InterPro" id="IPR043502">
    <property type="entry name" value="DNA/RNA_pol_sf"/>
</dbReference>
<name>A0AAV3NLC8_LITER</name>
<protein>
    <submittedName>
        <fullName evidence="2">Transmembrane signal receptor</fullName>
    </submittedName>
</protein>
<sequence length="626" mass="71995">MQTIKEFLVMINTQFDKKVRIFRSDNGTEFVNKEYADLFNGLGIVHQTSCPYILQQNGVVERRHKQLLQVARAILFQSHLPIHFWGKAILTTIYIINRLPSSTIGFKIHFERLYNRQPEFKHMRVFGCLCFVTVTGPHSDKFQPRAFKGVFLGYASNKKGYKAYNLSSHKIVISRDVIFHESIFPFHTTTLNIVDYYSEFEGLKTRIDELLPDSDKSYELPDASETTSISNLHKELGVTRHSKRQKVKPNWLQDYDTNVVHMLYVNCTSPHLPPTFPYIKLPHTLSAHQAFLANVSVEQEPFSFKQASTSPKWMEAMNKELQALENTSTRDLVKLPQGKKPIGFRLMFSLATTYGWIMDHLDVNNVFLHGTLDEVIYMKPPPDLKLQSADQTPMSTGLVLHGDQTPLVEDVQQYKRIVSRLLYLGFTRPDITYPVQQISQFVNQPREVHWRATVHVLKYLKGSPSRGLFYPTQLSFKLDAFSDADWGTCPETRRSLSGYCIFLGKSLISWKTKKQTTVSKSSAEAEYRSLASSVCELQWITYLLKDLLVKIDTPICLWCNSQAVIHIMSNPIFHERTKHLEIDCHIVRNQYLDGLILPKKIASSSQIDDVFTKALPQLSFQNLMSV</sequence>
<dbReference type="Pfam" id="PF25597">
    <property type="entry name" value="SH3_retrovirus"/>
    <property type="match status" value="1"/>
</dbReference>
<dbReference type="Proteomes" id="UP001454036">
    <property type="component" value="Unassembled WGS sequence"/>
</dbReference>
<evidence type="ECO:0000313" key="2">
    <source>
        <dbReference type="EMBL" id="GAA0139646.1"/>
    </source>
</evidence>
<dbReference type="CDD" id="cd09272">
    <property type="entry name" value="RNase_HI_RT_Ty1"/>
    <property type="match status" value="1"/>
</dbReference>
<organism evidence="2 3">
    <name type="scientific">Lithospermum erythrorhizon</name>
    <name type="common">Purple gromwell</name>
    <name type="synonym">Lithospermum officinale var. erythrorhizon</name>
    <dbReference type="NCBI Taxonomy" id="34254"/>
    <lineage>
        <taxon>Eukaryota</taxon>
        <taxon>Viridiplantae</taxon>
        <taxon>Streptophyta</taxon>
        <taxon>Embryophyta</taxon>
        <taxon>Tracheophyta</taxon>
        <taxon>Spermatophyta</taxon>
        <taxon>Magnoliopsida</taxon>
        <taxon>eudicotyledons</taxon>
        <taxon>Gunneridae</taxon>
        <taxon>Pentapetalae</taxon>
        <taxon>asterids</taxon>
        <taxon>lamiids</taxon>
        <taxon>Boraginales</taxon>
        <taxon>Boraginaceae</taxon>
        <taxon>Boraginoideae</taxon>
        <taxon>Lithospermeae</taxon>
        <taxon>Lithospermum</taxon>
    </lineage>
</organism>
<dbReference type="SUPFAM" id="SSF56672">
    <property type="entry name" value="DNA/RNA polymerases"/>
    <property type="match status" value="1"/>
</dbReference>
<dbReference type="GO" id="GO:0003676">
    <property type="term" value="F:nucleic acid binding"/>
    <property type="evidence" value="ECO:0007669"/>
    <property type="project" value="InterPro"/>
</dbReference>
<keyword evidence="2" id="KW-0472">Membrane</keyword>
<dbReference type="PANTHER" id="PTHR11439:SF465">
    <property type="entry name" value="REVERSE TRANSCRIPTASE TY1_COPIA-TYPE DOMAIN-CONTAINING PROTEIN"/>
    <property type="match status" value="1"/>
</dbReference>
<dbReference type="Pfam" id="PF07727">
    <property type="entry name" value="RVT_2"/>
    <property type="match status" value="1"/>
</dbReference>
<dbReference type="EMBL" id="BAABME010015146">
    <property type="protein sequence ID" value="GAA0139646.1"/>
    <property type="molecule type" value="Genomic_DNA"/>
</dbReference>
<dbReference type="PANTHER" id="PTHR11439">
    <property type="entry name" value="GAG-POL-RELATED RETROTRANSPOSON"/>
    <property type="match status" value="1"/>
</dbReference>
<gene>
    <name evidence="2" type="ORF">LIER_35117</name>
</gene>
<dbReference type="InterPro" id="IPR057670">
    <property type="entry name" value="SH3_retrovirus"/>
</dbReference>
<evidence type="ECO:0000313" key="3">
    <source>
        <dbReference type="Proteomes" id="UP001454036"/>
    </source>
</evidence>
<dbReference type="GO" id="GO:0015074">
    <property type="term" value="P:DNA integration"/>
    <property type="evidence" value="ECO:0007669"/>
    <property type="project" value="InterPro"/>
</dbReference>
<dbReference type="Gene3D" id="3.30.420.10">
    <property type="entry name" value="Ribonuclease H-like superfamily/Ribonuclease H"/>
    <property type="match status" value="1"/>
</dbReference>
<keyword evidence="3" id="KW-1185">Reference proteome</keyword>